<reference evidence="2" key="1">
    <citation type="journal article" date="2014" name="Int. J. Syst. Evol. Microbiol.">
        <title>Complete genome sequence of Corynebacterium casei LMG S-19264T (=DSM 44701T), isolated from a smear-ripened cheese.</title>
        <authorList>
            <consortium name="US DOE Joint Genome Institute (JGI-PGF)"/>
            <person name="Walter F."/>
            <person name="Albersmeier A."/>
            <person name="Kalinowski J."/>
            <person name="Ruckert C."/>
        </authorList>
    </citation>
    <scope>NUCLEOTIDE SEQUENCE</scope>
    <source>
        <strain evidence="2">CGMCC 1.12921</strain>
    </source>
</reference>
<comment type="caution">
    <text evidence="2">The sequence shown here is derived from an EMBL/GenBank/DDBJ whole genome shotgun (WGS) entry which is preliminary data.</text>
</comment>
<accession>A0A8J2V6F8</accession>
<keyword evidence="3" id="KW-1185">Reference proteome</keyword>
<protein>
    <recommendedName>
        <fullName evidence="4">YggT family protein</fullName>
    </recommendedName>
</protein>
<feature type="transmembrane region" description="Helical" evidence="1">
    <location>
        <begin position="72"/>
        <end position="92"/>
    </location>
</feature>
<reference evidence="2" key="2">
    <citation type="submission" date="2020-09" db="EMBL/GenBank/DDBJ databases">
        <authorList>
            <person name="Sun Q."/>
            <person name="Zhou Y."/>
        </authorList>
    </citation>
    <scope>NUCLEOTIDE SEQUENCE</scope>
    <source>
        <strain evidence="2">CGMCC 1.12921</strain>
    </source>
</reference>
<dbReference type="InterPro" id="IPR003425">
    <property type="entry name" value="CCB3/YggT"/>
</dbReference>
<dbReference type="AlphaFoldDB" id="A0A8J2V6F8"/>
<gene>
    <name evidence="2" type="ORF">GCM10011342_28150</name>
</gene>
<evidence type="ECO:0000313" key="2">
    <source>
        <dbReference type="EMBL" id="GGD17692.1"/>
    </source>
</evidence>
<dbReference type="Proteomes" id="UP000613582">
    <property type="component" value="Unassembled WGS sequence"/>
</dbReference>
<name>A0A8J2V6F8_9PROT</name>
<keyword evidence="1" id="KW-0472">Membrane</keyword>
<dbReference type="RefSeq" id="WP_188157807.1">
    <property type="nucleotide sequence ID" value="NZ_BMGH01000001.1"/>
</dbReference>
<dbReference type="EMBL" id="BMGH01000001">
    <property type="protein sequence ID" value="GGD17692.1"/>
    <property type="molecule type" value="Genomic_DNA"/>
</dbReference>
<keyword evidence="1" id="KW-0812">Transmembrane</keyword>
<keyword evidence="1" id="KW-1133">Transmembrane helix</keyword>
<evidence type="ECO:0000256" key="1">
    <source>
        <dbReference type="SAM" id="Phobius"/>
    </source>
</evidence>
<organism evidence="2 3">
    <name type="scientific">Aquisalinus flavus</name>
    <dbReference type="NCBI Taxonomy" id="1526572"/>
    <lineage>
        <taxon>Bacteria</taxon>
        <taxon>Pseudomonadati</taxon>
        <taxon>Pseudomonadota</taxon>
        <taxon>Alphaproteobacteria</taxon>
        <taxon>Parvularculales</taxon>
        <taxon>Parvularculaceae</taxon>
        <taxon>Aquisalinus</taxon>
    </lineage>
</organism>
<feature type="transmembrane region" description="Helical" evidence="1">
    <location>
        <begin position="12"/>
        <end position="34"/>
    </location>
</feature>
<dbReference type="GO" id="GO:0016020">
    <property type="term" value="C:membrane"/>
    <property type="evidence" value="ECO:0007669"/>
    <property type="project" value="InterPro"/>
</dbReference>
<dbReference type="Pfam" id="PF02325">
    <property type="entry name" value="CCB3_YggT"/>
    <property type="match status" value="1"/>
</dbReference>
<evidence type="ECO:0008006" key="4">
    <source>
        <dbReference type="Google" id="ProtNLM"/>
    </source>
</evidence>
<sequence length="102" mass="11320">MENLIGMFGFILYRLSDLFMLILLVWIVLGWLLAFGVVSWRTPLVSSVMGFCDALIGPLLKPIRKIIPSIGGLDISPIFLVIGVVALQNYVFAPMMVMGRGY</sequence>
<evidence type="ECO:0000313" key="3">
    <source>
        <dbReference type="Proteomes" id="UP000613582"/>
    </source>
</evidence>
<proteinExistence type="predicted"/>